<accession>A0A2C9CTD5</accession>
<dbReference type="PRINTS" id="PR00169">
    <property type="entry name" value="KCHANNEL"/>
</dbReference>
<reference evidence="15" key="1">
    <citation type="submission" date="2017-09" db="EMBL/GenBank/DDBJ databases">
        <authorList>
            <person name="Varghese N."/>
            <person name="Submissions S."/>
        </authorList>
    </citation>
    <scope>NUCLEOTIDE SEQUENCE [LARGE SCALE GENOMIC DNA]</scope>
    <source>
        <strain evidence="15">C7</strain>
    </source>
</reference>
<keyword evidence="6" id="KW-0851">Voltage-gated channel</keyword>
<organism evidence="14 15">
    <name type="scientific">Pontivivens marinum</name>
    <dbReference type="NCBI Taxonomy" id="1690039"/>
    <lineage>
        <taxon>Bacteria</taxon>
        <taxon>Pseudomonadati</taxon>
        <taxon>Pseudomonadota</taxon>
        <taxon>Alphaproteobacteria</taxon>
        <taxon>Rhodobacterales</taxon>
        <taxon>Paracoccaceae</taxon>
        <taxon>Pontivivens</taxon>
    </lineage>
</organism>
<dbReference type="Gene3D" id="1.10.287.70">
    <property type="match status" value="1"/>
</dbReference>
<dbReference type="InterPro" id="IPR028325">
    <property type="entry name" value="VG_K_chnl"/>
</dbReference>
<dbReference type="PANTHER" id="PTHR11537:SF254">
    <property type="entry name" value="POTASSIUM VOLTAGE-GATED CHANNEL PROTEIN SHAB"/>
    <property type="match status" value="1"/>
</dbReference>
<evidence type="ECO:0000256" key="2">
    <source>
        <dbReference type="ARBA" id="ARBA00022448"/>
    </source>
</evidence>
<evidence type="ECO:0000256" key="1">
    <source>
        <dbReference type="ARBA" id="ARBA00004141"/>
    </source>
</evidence>
<dbReference type="InterPro" id="IPR027359">
    <property type="entry name" value="Volt_channel_dom_sf"/>
</dbReference>
<keyword evidence="5" id="KW-0631">Potassium channel</keyword>
<keyword evidence="8 12" id="KW-1133">Transmembrane helix</keyword>
<evidence type="ECO:0000259" key="13">
    <source>
        <dbReference type="Pfam" id="PF00520"/>
    </source>
</evidence>
<gene>
    <name evidence="14" type="ORF">SAMN06273572_102317</name>
</gene>
<keyword evidence="2" id="KW-0813">Transport</keyword>
<evidence type="ECO:0000256" key="5">
    <source>
        <dbReference type="ARBA" id="ARBA00022826"/>
    </source>
</evidence>
<evidence type="ECO:0000256" key="11">
    <source>
        <dbReference type="ARBA" id="ARBA00023303"/>
    </source>
</evidence>
<dbReference type="AlphaFoldDB" id="A0A2C9CTD5"/>
<evidence type="ECO:0000313" key="14">
    <source>
        <dbReference type="EMBL" id="SOH93639.1"/>
    </source>
</evidence>
<comment type="subcellular location">
    <subcellularLocation>
        <location evidence="1">Membrane</location>
        <topology evidence="1">Multi-pass membrane protein</topology>
    </subcellularLocation>
</comment>
<sequence>MRVQSLLDGSDPEWGHMMLVAQQSVILLAIVAFTISTMPDLPEWLDNMLDVVNMFVLVIFASEYLRRLWAALSRLGYMFSLWGIIDLLSFLPTMLIASTQSQGVRALRLLQLVRIAKVGRYSRALLRLARALNEVRSELTLGLFLAGLVLYVAASGIWIFERSAQPELFGSIFDCLWWAIVTMSTVGYGDAYPITAGGRIFTALVLVVGLAVIALPTALISAALVRSEFEEHDDDTR</sequence>
<dbReference type="GO" id="GO:0005249">
    <property type="term" value="F:voltage-gated potassium channel activity"/>
    <property type="evidence" value="ECO:0007669"/>
    <property type="project" value="InterPro"/>
</dbReference>
<feature type="transmembrane region" description="Helical" evidence="12">
    <location>
        <begin position="47"/>
        <end position="65"/>
    </location>
</feature>
<keyword evidence="15" id="KW-1185">Reference proteome</keyword>
<feature type="transmembrane region" description="Helical" evidence="12">
    <location>
        <begin position="139"/>
        <end position="160"/>
    </location>
</feature>
<protein>
    <submittedName>
        <fullName evidence="14">Voltage-gated potassium channel</fullName>
    </submittedName>
</protein>
<keyword evidence="4 12" id="KW-0812">Transmembrane</keyword>
<dbReference type="EMBL" id="OCTN01000002">
    <property type="protein sequence ID" value="SOH93639.1"/>
    <property type="molecule type" value="Genomic_DNA"/>
</dbReference>
<feature type="transmembrane region" description="Helical" evidence="12">
    <location>
        <begin position="77"/>
        <end position="98"/>
    </location>
</feature>
<keyword evidence="10 12" id="KW-0472">Membrane</keyword>
<evidence type="ECO:0000256" key="12">
    <source>
        <dbReference type="SAM" id="Phobius"/>
    </source>
</evidence>
<dbReference type="GO" id="GO:0001508">
    <property type="term" value="P:action potential"/>
    <property type="evidence" value="ECO:0007669"/>
    <property type="project" value="TreeGrafter"/>
</dbReference>
<proteinExistence type="predicted"/>
<evidence type="ECO:0000256" key="3">
    <source>
        <dbReference type="ARBA" id="ARBA00022538"/>
    </source>
</evidence>
<dbReference type="Gene3D" id="1.20.120.350">
    <property type="entry name" value="Voltage-gated potassium channels. Chain C"/>
    <property type="match status" value="1"/>
</dbReference>
<evidence type="ECO:0000256" key="8">
    <source>
        <dbReference type="ARBA" id="ARBA00022989"/>
    </source>
</evidence>
<keyword evidence="11 14" id="KW-0407">Ion channel</keyword>
<evidence type="ECO:0000256" key="7">
    <source>
        <dbReference type="ARBA" id="ARBA00022958"/>
    </source>
</evidence>
<dbReference type="Pfam" id="PF00520">
    <property type="entry name" value="Ion_trans"/>
    <property type="match status" value="1"/>
</dbReference>
<dbReference type="GO" id="GO:0008076">
    <property type="term" value="C:voltage-gated potassium channel complex"/>
    <property type="evidence" value="ECO:0007669"/>
    <property type="project" value="InterPro"/>
</dbReference>
<evidence type="ECO:0000313" key="15">
    <source>
        <dbReference type="Proteomes" id="UP000220034"/>
    </source>
</evidence>
<dbReference type="PANTHER" id="PTHR11537">
    <property type="entry name" value="VOLTAGE-GATED POTASSIUM CHANNEL"/>
    <property type="match status" value="1"/>
</dbReference>
<dbReference type="InterPro" id="IPR005821">
    <property type="entry name" value="Ion_trans_dom"/>
</dbReference>
<evidence type="ECO:0000256" key="4">
    <source>
        <dbReference type="ARBA" id="ARBA00022692"/>
    </source>
</evidence>
<evidence type="ECO:0000256" key="9">
    <source>
        <dbReference type="ARBA" id="ARBA00023065"/>
    </source>
</evidence>
<evidence type="ECO:0000256" key="6">
    <source>
        <dbReference type="ARBA" id="ARBA00022882"/>
    </source>
</evidence>
<keyword evidence="7" id="KW-0630">Potassium</keyword>
<keyword evidence="3" id="KW-0633">Potassium transport</keyword>
<feature type="transmembrane region" description="Helical" evidence="12">
    <location>
        <begin position="200"/>
        <end position="225"/>
    </location>
</feature>
<dbReference type="Proteomes" id="UP000220034">
    <property type="component" value="Unassembled WGS sequence"/>
</dbReference>
<feature type="transmembrane region" description="Helical" evidence="12">
    <location>
        <begin position="166"/>
        <end position="188"/>
    </location>
</feature>
<name>A0A2C9CTD5_9RHOB</name>
<feature type="transmembrane region" description="Helical" evidence="12">
    <location>
        <begin position="14"/>
        <end position="35"/>
    </location>
</feature>
<dbReference type="SUPFAM" id="SSF81324">
    <property type="entry name" value="Voltage-gated potassium channels"/>
    <property type="match status" value="1"/>
</dbReference>
<feature type="domain" description="Ion transport" evidence="13">
    <location>
        <begin position="25"/>
        <end position="224"/>
    </location>
</feature>
<keyword evidence="9" id="KW-0406">Ion transport</keyword>
<evidence type="ECO:0000256" key="10">
    <source>
        <dbReference type="ARBA" id="ARBA00023136"/>
    </source>
</evidence>